<dbReference type="SUPFAM" id="SSF46785">
    <property type="entry name" value="Winged helix' DNA-binding domain"/>
    <property type="match status" value="1"/>
</dbReference>
<evidence type="ECO:0000313" key="7">
    <source>
        <dbReference type="EMBL" id="EFP04585.1"/>
    </source>
</evidence>
<keyword evidence="2 4" id="KW-0238">DNA-binding</keyword>
<dbReference type="EMBL" id="DS268455">
    <property type="protein sequence ID" value="EFP04585.1"/>
    <property type="molecule type" value="Genomic_DNA"/>
</dbReference>
<dbReference type="PROSITE" id="PS00658">
    <property type="entry name" value="FORK_HEAD_2"/>
    <property type="match status" value="1"/>
</dbReference>
<evidence type="ECO:0000313" key="8">
    <source>
        <dbReference type="Proteomes" id="UP000008281"/>
    </source>
</evidence>
<accession>E3MLS5</accession>
<protein>
    <recommendedName>
        <fullName evidence="6">Fork-head domain-containing protein</fullName>
    </recommendedName>
</protein>
<dbReference type="Pfam" id="PF00250">
    <property type="entry name" value="Forkhead"/>
    <property type="match status" value="1"/>
</dbReference>
<dbReference type="STRING" id="31234.E3MLS5"/>
<organism evidence="8">
    <name type="scientific">Caenorhabditis remanei</name>
    <name type="common">Caenorhabditis vulgaris</name>
    <dbReference type="NCBI Taxonomy" id="31234"/>
    <lineage>
        <taxon>Eukaryota</taxon>
        <taxon>Metazoa</taxon>
        <taxon>Ecdysozoa</taxon>
        <taxon>Nematoda</taxon>
        <taxon>Chromadorea</taxon>
        <taxon>Rhabditida</taxon>
        <taxon>Rhabditina</taxon>
        <taxon>Rhabditomorpha</taxon>
        <taxon>Rhabditoidea</taxon>
        <taxon>Rhabditidae</taxon>
        <taxon>Peloderinae</taxon>
        <taxon>Caenorhabditis</taxon>
    </lineage>
</organism>
<dbReference type="AlphaFoldDB" id="E3MLS5"/>
<evidence type="ECO:0000256" key="1">
    <source>
        <dbReference type="ARBA" id="ARBA00004123"/>
    </source>
</evidence>
<dbReference type="GO" id="GO:0000981">
    <property type="term" value="F:DNA-binding transcription factor activity, RNA polymerase II-specific"/>
    <property type="evidence" value="ECO:0007669"/>
    <property type="project" value="TreeGrafter"/>
</dbReference>
<reference evidence="7" key="1">
    <citation type="submission" date="2007-07" db="EMBL/GenBank/DDBJ databases">
        <title>PCAP assembly of the Caenorhabditis remanei genome.</title>
        <authorList>
            <consortium name="The Caenorhabditis remanei Sequencing Consortium"/>
            <person name="Wilson R.K."/>
        </authorList>
    </citation>
    <scope>NUCLEOTIDE SEQUENCE [LARGE SCALE GENOMIC DNA]</scope>
    <source>
        <strain evidence="7">PB4641</strain>
    </source>
</reference>
<dbReference type="SMART" id="SM00339">
    <property type="entry name" value="FH"/>
    <property type="match status" value="1"/>
</dbReference>
<feature type="compositionally biased region" description="Low complexity" evidence="5">
    <location>
        <begin position="131"/>
        <end position="167"/>
    </location>
</feature>
<dbReference type="KEGG" id="crq:GCK72_022930"/>
<dbReference type="Proteomes" id="UP000008281">
    <property type="component" value="Unassembled WGS sequence"/>
</dbReference>
<dbReference type="GO" id="GO:0030154">
    <property type="term" value="P:cell differentiation"/>
    <property type="evidence" value="ECO:0007669"/>
    <property type="project" value="TreeGrafter"/>
</dbReference>
<dbReference type="PANTHER" id="PTHR11829:SF380">
    <property type="entry name" value="PROTEIN FORK HEAD"/>
    <property type="match status" value="1"/>
</dbReference>
<dbReference type="CTD" id="9798389"/>
<dbReference type="InParanoid" id="E3MLS5"/>
<dbReference type="GeneID" id="9798389"/>
<dbReference type="GO" id="GO:0000978">
    <property type="term" value="F:RNA polymerase II cis-regulatory region sequence-specific DNA binding"/>
    <property type="evidence" value="ECO:0007669"/>
    <property type="project" value="TreeGrafter"/>
</dbReference>
<dbReference type="Gene3D" id="1.10.10.10">
    <property type="entry name" value="Winged helix-like DNA-binding domain superfamily/Winged helix DNA-binding domain"/>
    <property type="match status" value="1"/>
</dbReference>
<feature type="DNA-binding region" description="Fork-head" evidence="4">
    <location>
        <begin position="208"/>
        <end position="302"/>
    </location>
</feature>
<dbReference type="FunFam" id="1.10.10.10:FF:000042">
    <property type="entry name" value="hepatocyte nuclear factor 3-beta"/>
    <property type="match status" value="1"/>
</dbReference>
<dbReference type="InterPro" id="IPR030456">
    <property type="entry name" value="TF_fork_head_CS_2"/>
</dbReference>
<dbReference type="eggNOG" id="KOG3563">
    <property type="taxonomic scope" value="Eukaryota"/>
</dbReference>
<evidence type="ECO:0000256" key="5">
    <source>
        <dbReference type="SAM" id="MobiDB-lite"/>
    </source>
</evidence>
<feature type="region of interest" description="Disordered" evidence="5">
    <location>
        <begin position="131"/>
        <end position="181"/>
    </location>
</feature>
<evidence type="ECO:0000256" key="4">
    <source>
        <dbReference type="PROSITE-ProRule" id="PRU00089"/>
    </source>
</evidence>
<dbReference type="HOGENOM" id="CLU_042455_1_0_1"/>
<evidence type="ECO:0000256" key="3">
    <source>
        <dbReference type="ARBA" id="ARBA00023242"/>
    </source>
</evidence>
<dbReference type="InterPro" id="IPR001766">
    <property type="entry name" value="Fork_head_dom"/>
</dbReference>
<sequence>MLTVVYCVGVLDSSMFFGLHSCDGKKFKGSIKLAWKTVQKLITLFSNSMEPKLINTRGEENINPSKQTLSNGYTNQDGMTHALASHSINTVANGYPSNTNSMIHFNYNLYATANQSGSNYSKPTTALIEQSGNSSLGSTSVTVSPVSSDSCSSGRNSSSPDSFVSASPGQSVDRAYSSSMNGGQDLTLHEFEIVQEKIKREGTYGITKPPYSYISLISMAMKQSPKGQLSLSGIYNWIMGIFPFYRDNQQRWQNSVRHSLSFNDCFVKVARPLNEPGKGCYWTLHEKCGEMFGNGGHLRRQSRFKVKERAQPKKKKITNSKQTVVPKIEIKEEEPDELSNPSLGASPVTAAEQQEDVKTMQNVTSAAAGAVSVSHDHSSWGEASNHYQSAPVISSPQIFEAAEPQTNLNDLYPLSYEYNDFSTSIHQSQNYSSNSSFYNPAGSNVNDYDGYENTIYR</sequence>
<name>E3MLS5_CAERE</name>
<dbReference type="GO" id="GO:0005634">
    <property type="term" value="C:nucleus"/>
    <property type="evidence" value="ECO:0007669"/>
    <property type="project" value="UniProtKB-SubCell"/>
</dbReference>
<evidence type="ECO:0000256" key="2">
    <source>
        <dbReference type="ARBA" id="ARBA00023125"/>
    </source>
</evidence>
<dbReference type="PROSITE" id="PS50039">
    <property type="entry name" value="FORK_HEAD_3"/>
    <property type="match status" value="1"/>
</dbReference>
<gene>
    <name evidence="7" type="ORF">CRE_31308</name>
</gene>
<dbReference type="GO" id="GO:0009653">
    <property type="term" value="P:anatomical structure morphogenesis"/>
    <property type="evidence" value="ECO:0007669"/>
    <property type="project" value="TreeGrafter"/>
</dbReference>
<dbReference type="PANTHER" id="PTHR11829">
    <property type="entry name" value="FORKHEAD BOX PROTEIN"/>
    <property type="match status" value="1"/>
</dbReference>
<dbReference type="PROSITE" id="PS00657">
    <property type="entry name" value="FORK_HEAD_1"/>
    <property type="match status" value="1"/>
</dbReference>
<dbReference type="InterPro" id="IPR018122">
    <property type="entry name" value="TF_fork_head_CS_1"/>
</dbReference>
<dbReference type="InterPro" id="IPR036388">
    <property type="entry name" value="WH-like_DNA-bd_sf"/>
</dbReference>
<keyword evidence="3 4" id="KW-0539">Nucleus</keyword>
<dbReference type="RefSeq" id="XP_003102929.2">
    <property type="nucleotide sequence ID" value="XM_003102881.2"/>
</dbReference>
<comment type="subcellular location">
    <subcellularLocation>
        <location evidence="1 4">Nucleus</location>
    </subcellularLocation>
</comment>
<dbReference type="PRINTS" id="PR00053">
    <property type="entry name" value="FORKHEAD"/>
</dbReference>
<keyword evidence="8" id="KW-1185">Reference proteome</keyword>
<proteinExistence type="predicted"/>
<dbReference type="InterPro" id="IPR050211">
    <property type="entry name" value="FOX_domain-containing"/>
</dbReference>
<dbReference type="InterPro" id="IPR036390">
    <property type="entry name" value="WH_DNA-bd_sf"/>
</dbReference>
<dbReference type="OrthoDB" id="5954824at2759"/>
<feature type="domain" description="Fork-head" evidence="6">
    <location>
        <begin position="208"/>
        <end position="302"/>
    </location>
</feature>
<evidence type="ECO:0000259" key="6">
    <source>
        <dbReference type="PROSITE" id="PS50039"/>
    </source>
</evidence>